<protein>
    <submittedName>
        <fullName evidence="3">DUF317 domain-containing protein</fullName>
    </submittedName>
</protein>
<accession>A0ABU3QQZ2</accession>
<evidence type="ECO:0000256" key="1">
    <source>
        <dbReference type="SAM" id="MobiDB-lite"/>
    </source>
</evidence>
<dbReference type="InterPro" id="IPR005523">
    <property type="entry name" value="DUF317_SPDY"/>
</dbReference>
<dbReference type="Proteomes" id="UP001250181">
    <property type="component" value="Unassembled WGS sequence"/>
</dbReference>
<evidence type="ECO:0000313" key="3">
    <source>
        <dbReference type="EMBL" id="MDT9685031.1"/>
    </source>
</evidence>
<keyword evidence="4" id="KW-1185">Reference proteome</keyword>
<evidence type="ECO:0000259" key="2">
    <source>
        <dbReference type="Pfam" id="PF03771"/>
    </source>
</evidence>
<feature type="compositionally biased region" description="Pro residues" evidence="1">
    <location>
        <begin position="259"/>
        <end position="271"/>
    </location>
</feature>
<dbReference type="RefSeq" id="WP_315880077.1">
    <property type="nucleotide sequence ID" value="NZ_JAWCTQ010000035.1"/>
</dbReference>
<feature type="domain" description="DUF317" evidence="2">
    <location>
        <begin position="149"/>
        <end position="205"/>
    </location>
</feature>
<gene>
    <name evidence="3" type="ORF">RND61_23655</name>
</gene>
<comment type="caution">
    <text evidence="3">The sequence shown here is derived from an EMBL/GenBank/DDBJ whole genome shotgun (WGS) entry which is preliminary data.</text>
</comment>
<sequence length="278" mass="30545">MTISPAQRASYANDHHTKIPFATAPRHLAGPGDPRHVTHALLAGGWSLTSAPGDPRTVLTGTDQAHQLVLDPFSNDSCWRLHSADWSWDASFDRMVPVEIIAGVTDRLVDGPRRGDIGPWERMAQAGWAVERRPDKTGEALSPGPYPVRAELRPISEEEPDRCVWRIEALPEYGGPRIWHIWISGPVPEHLLSGLVEQLVSPAPVLRRMFDLTHYGARQIPSPLSPEQAVEAHFDRVDATQQRARARRRTRLKTALPAPATPPAAPAPASPAPAAARR</sequence>
<dbReference type="EMBL" id="JAWCTQ010000035">
    <property type="protein sequence ID" value="MDT9685031.1"/>
    <property type="molecule type" value="Genomic_DNA"/>
</dbReference>
<name>A0ABU3QQZ2_9ACTN</name>
<dbReference type="Pfam" id="PF03771">
    <property type="entry name" value="SPDY"/>
    <property type="match status" value="1"/>
</dbReference>
<proteinExistence type="predicted"/>
<feature type="region of interest" description="Disordered" evidence="1">
    <location>
        <begin position="238"/>
        <end position="278"/>
    </location>
</feature>
<reference evidence="3 4" key="1">
    <citation type="submission" date="2023-09" db="EMBL/GenBank/DDBJ databases">
        <title>Streptomyces sp. nov.: A antagonism against Alternaria gaisen Producing Streptochlin, Isolated from Tamarix root soil.</title>
        <authorList>
            <person name="Chen Y."/>
        </authorList>
    </citation>
    <scope>NUCLEOTIDE SEQUENCE [LARGE SCALE GENOMIC DNA]</scope>
    <source>
        <strain evidence="3 4">TRM76323</strain>
    </source>
</reference>
<organism evidence="3 4">
    <name type="scientific">Streptomyces tamarix</name>
    <dbReference type="NCBI Taxonomy" id="3078565"/>
    <lineage>
        <taxon>Bacteria</taxon>
        <taxon>Bacillati</taxon>
        <taxon>Actinomycetota</taxon>
        <taxon>Actinomycetes</taxon>
        <taxon>Kitasatosporales</taxon>
        <taxon>Streptomycetaceae</taxon>
        <taxon>Streptomyces</taxon>
    </lineage>
</organism>
<evidence type="ECO:0000313" key="4">
    <source>
        <dbReference type="Proteomes" id="UP001250181"/>
    </source>
</evidence>